<dbReference type="SMART" id="SM00409">
    <property type="entry name" value="IG"/>
    <property type="match status" value="2"/>
</dbReference>
<dbReference type="InterPro" id="IPR007110">
    <property type="entry name" value="Ig-like_dom"/>
</dbReference>
<dbReference type="Gene3D" id="2.60.40.10">
    <property type="entry name" value="Immunoglobulins"/>
    <property type="match status" value="2"/>
</dbReference>
<reference evidence="6 7" key="1">
    <citation type="submission" date="2022-01" db="EMBL/GenBank/DDBJ databases">
        <title>A high-quality chromosome-level genome assembly of rohu carp, Labeo rohita.</title>
        <authorList>
            <person name="Arick M.A. II"/>
            <person name="Hsu C.-Y."/>
            <person name="Magbanua Z."/>
            <person name="Pechanova O."/>
            <person name="Grover C."/>
            <person name="Miller E."/>
            <person name="Thrash A."/>
            <person name="Ezzel L."/>
            <person name="Alam S."/>
            <person name="Benzie J."/>
            <person name="Hamilton M."/>
            <person name="Karsi A."/>
            <person name="Lawrence M.L."/>
            <person name="Peterson D.G."/>
        </authorList>
    </citation>
    <scope>NUCLEOTIDE SEQUENCE [LARGE SCALE GENOMIC DNA]</scope>
    <source>
        <strain evidence="7">BAU-BD-2019</strain>
        <tissue evidence="6">Blood</tissue>
    </source>
</reference>
<organism evidence="6 7">
    <name type="scientific">Labeo rohita</name>
    <name type="common">Indian major carp</name>
    <name type="synonym">Cyprinus rohita</name>
    <dbReference type="NCBI Taxonomy" id="84645"/>
    <lineage>
        <taxon>Eukaryota</taxon>
        <taxon>Metazoa</taxon>
        <taxon>Chordata</taxon>
        <taxon>Craniata</taxon>
        <taxon>Vertebrata</taxon>
        <taxon>Euteleostomi</taxon>
        <taxon>Actinopterygii</taxon>
        <taxon>Neopterygii</taxon>
        <taxon>Teleostei</taxon>
        <taxon>Ostariophysi</taxon>
        <taxon>Cypriniformes</taxon>
        <taxon>Cyprinidae</taxon>
        <taxon>Labeoninae</taxon>
        <taxon>Labeonini</taxon>
        <taxon>Labeo</taxon>
    </lineage>
</organism>
<keyword evidence="3" id="KW-0393">Immunoglobulin domain</keyword>
<dbReference type="EMBL" id="JACTAM010002683">
    <property type="protein sequence ID" value="KAI2643959.1"/>
    <property type="molecule type" value="Genomic_DNA"/>
</dbReference>
<keyword evidence="6" id="KW-0675">Receptor</keyword>
<name>A0ABQ8KZR9_LABRO</name>
<dbReference type="SUPFAM" id="SSF48726">
    <property type="entry name" value="Immunoglobulin"/>
    <property type="match status" value="2"/>
</dbReference>
<comment type="caution">
    <text evidence="6">The sequence shown here is derived from an EMBL/GenBank/DDBJ whole genome shotgun (WGS) entry which is preliminary data.</text>
</comment>
<proteinExistence type="predicted"/>
<dbReference type="InterPro" id="IPR013783">
    <property type="entry name" value="Ig-like_fold"/>
</dbReference>
<dbReference type="Proteomes" id="UP000830375">
    <property type="component" value="Unassembled WGS sequence"/>
</dbReference>
<keyword evidence="1" id="KW-0732">Signal</keyword>
<evidence type="ECO:0000259" key="5">
    <source>
        <dbReference type="PROSITE" id="PS50835"/>
    </source>
</evidence>
<dbReference type="InterPro" id="IPR036179">
    <property type="entry name" value="Ig-like_dom_sf"/>
</dbReference>
<evidence type="ECO:0000256" key="4">
    <source>
        <dbReference type="SAM" id="Phobius"/>
    </source>
</evidence>
<dbReference type="InterPro" id="IPR051102">
    <property type="entry name" value="IgSF_V-set/TM_domain"/>
</dbReference>
<sequence>MVPYCSPMHEGPSCIGSDAGSRSLATGRQAQKHLTLVSREPGNRFANTQNTLATVEKITTLTTLDPEYTAVLSSTVNAKFSGDPTELECKVMNVTNLRTGRLGVSWLYRDVQPGDTPVSTHTIASLDENGNLVPGKTYKSRVEAGLITLTRTEPSTFKLRLLRTTETDAGEYTCAVMAWVPSRHGNWKKVAEHVTPAHKVSFANKRPVLSVVARRLREATAAGSTFEMSCQANIQNLPPGTAFSILILSEEGVGSPSRKLASLGPEMVLQLEDSSEPGRRDGLMLVKTGKREFQFRIQSVQPGRSSPGEDWVEMAKGVSNKVQIAFTHKGPTFDVSISSDTTNVFPWETVKMECDVSVSGTSPATGDPSLLASMDRWGVVHKARRNDSSDCSLERLGPKKFALNIHSTQDSDAGEYHCTATPWIQSTATGAWSKAPEVSSQRVLLTVKFAFWDSMKLPLLYGICASVTVGVVSLVLGLVCAHCCCKTTTTTPRSRNKLMELEMD</sequence>
<dbReference type="PANTHER" id="PTHR12207">
    <property type="entry name" value="V-SET AND TRANSMEMBRANE DOMAIN-CONTAINING PROTEIN"/>
    <property type="match status" value="1"/>
</dbReference>
<feature type="domain" description="Ig-like" evidence="5">
    <location>
        <begin position="66"/>
        <end position="176"/>
    </location>
</feature>
<keyword evidence="4" id="KW-0472">Membrane</keyword>
<keyword evidence="4" id="KW-1133">Transmembrane helix</keyword>
<feature type="transmembrane region" description="Helical" evidence="4">
    <location>
        <begin position="459"/>
        <end position="485"/>
    </location>
</feature>
<accession>A0ABQ8KZR9</accession>
<dbReference type="PROSITE" id="PS50835">
    <property type="entry name" value="IG_LIKE"/>
    <property type="match status" value="1"/>
</dbReference>
<protein>
    <submittedName>
        <fullName evidence="6">Prostaglandin F2 receptor negative regulator</fullName>
    </submittedName>
</protein>
<keyword evidence="4" id="KW-0812">Transmembrane</keyword>
<keyword evidence="7" id="KW-1185">Reference proteome</keyword>
<evidence type="ECO:0000313" key="6">
    <source>
        <dbReference type="EMBL" id="KAI2643959.1"/>
    </source>
</evidence>
<evidence type="ECO:0000256" key="3">
    <source>
        <dbReference type="ARBA" id="ARBA00023319"/>
    </source>
</evidence>
<gene>
    <name evidence="6" type="ORF">H4Q32_025774</name>
</gene>
<dbReference type="InterPro" id="IPR003599">
    <property type="entry name" value="Ig_sub"/>
</dbReference>
<evidence type="ECO:0000256" key="1">
    <source>
        <dbReference type="ARBA" id="ARBA00022729"/>
    </source>
</evidence>
<evidence type="ECO:0000256" key="2">
    <source>
        <dbReference type="ARBA" id="ARBA00023157"/>
    </source>
</evidence>
<dbReference type="PANTHER" id="PTHR12207:SF3">
    <property type="entry name" value="PROSTAGLANDIN F2 RECEPTOR NEGATIVE REGULATOR"/>
    <property type="match status" value="1"/>
</dbReference>
<evidence type="ECO:0000313" key="7">
    <source>
        <dbReference type="Proteomes" id="UP000830375"/>
    </source>
</evidence>
<keyword evidence="2" id="KW-1015">Disulfide bond</keyword>